<reference evidence="1 2" key="1">
    <citation type="submission" date="2019-07" db="EMBL/GenBank/DDBJ databases">
        <title>Whole genome shotgun sequence of Brevifollis gellanilyticus NBRC 108608.</title>
        <authorList>
            <person name="Hosoyama A."/>
            <person name="Uohara A."/>
            <person name="Ohji S."/>
            <person name="Ichikawa N."/>
        </authorList>
    </citation>
    <scope>NUCLEOTIDE SEQUENCE [LARGE SCALE GENOMIC DNA]</scope>
    <source>
        <strain evidence="1 2">NBRC 108608</strain>
    </source>
</reference>
<proteinExistence type="predicted"/>
<sequence length="276" mass="30880">MRYYEPRFRMAVLAGEQDRLISKIGGLPWGMPADLWPHCCGCPQKLLAQLRHESPMLDLGKEGLVLHLFQCLECGGIDECGRDVVVIDQSSMGDGLTRVPGWDHSCGLGEPPLIGEFWIDEWLEKDDGIPDERLSEFFVESSYWALQDEFSEIDFYDFLGRTRFGGSPRWTGNGPLVVPPPPFEFLFQIDNSLILEGVSPDVDAVGCVVTTFESGSSHQSNALPVATKLGAPWSIIHEVGSDYYSAEFTNLGSDGTIFVYVDRTQVPHAVQWFWNR</sequence>
<organism evidence="1 2">
    <name type="scientific">Brevifollis gellanilyticus</name>
    <dbReference type="NCBI Taxonomy" id="748831"/>
    <lineage>
        <taxon>Bacteria</taxon>
        <taxon>Pseudomonadati</taxon>
        <taxon>Verrucomicrobiota</taxon>
        <taxon>Verrucomicrobiia</taxon>
        <taxon>Verrucomicrobiales</taxon>
        <taxon>Verrucomicrobiaceae</taxon>
    </lineage>
</organism>
<evidence type="ECO:0000313" key="1">
    <source>
        <dbReference type="EMBL" id="GEP42167.1"/>
    </source>
</evidence>
<comment type="caution">
    <text evidence="1">The sequence shown here is derived from an EMBL/GenBank/DDBJ whole genome shotgun (WGS) entry which is preliminary data.</text>
</comment>
<dbReference type="Proteomes" id="UP000321577">
    <property type="component" value="Unassembled WGS sequence"/>
</dbReference>
<name>A0A512M608_9BACT</name>
<protein>
    <submittedName>
        <fullName evidence="1">Uncharacterized protein</fullName>
    </submittedName>
</protein>
<keyword evidence="2" id="KW-1185">Reference proteome</keyword>
<dbReference type="AlphaFoldDB" id="A0A512M608"/>
<dbReference type="EMBL" id="BKAG01000008">
    <property type="protein sequence ID" value="GEP42167.1"/>
    <property type="molecule type" value="Genomic_DNA"/>
</dbReference>
<evidence type="ECO:0000313" key="2">
    <source>
        <dbReference type="Proteomes" id="UP000321577"/>
    </source>
</evidence>
<dbReference type="Gene3D" id="2.30.320.10">
    <property type="entry name" value="YwqG-like"/>
    <property type="match status" value="1"/>
</dbReference>
<gene>
    <name evidence="1" type="ORF">BGE01nite_14580</name>
</gene>
<accession>A0A512M608</accession>